<name>A0A4D5RYX9_IXOSC</name>
<sequence length="79" mass="9030">MSTPSRRHPHCQLLMRMVWLTAAGDTERSFCRVPANVSGKEADLLNDFDKVRRLGTNISVTERLFQVHCSRLDVLGFLE</sequence>
<dbReference type="EMBL" id="GHJT01007905">
    <property type="protein sequence ID" value="MOY41876.1"/>
    <property type="molecule type" value="Transcribed_RNA"/>
</dbReference>
<proteinExistence type="predicted"/>
<reference evidence="2" key="1">
    <citation type="submission" date="2019-04" db="EMBL/GenBank/DDBJ databases">
        <title>An insight into the mialome of Ixodes scapularis.</title>
        <authorList>
            <person name="Ribeiro J.M."/>
            <person name="Mather T.N."/>
            <person name="Karim S."/>
        </authorList>
    </citation>
    <scope>NUCLEOTIDE SEQUENCE</scope>
</reference>
<feature type="chain" id="PRO_5020032925" evidence="1">
    <location>
        <begin position="24"/>
        <end position="79"/>
    </location>
</feature>
<dbReference type="AlphaFoldDB" id="A0A4D5RYX9"/>
<evidence type="ECO:0000313" key="2">
    <source>
        <dbReference type="EMBL" id="MOY41876.1"/>
    </source>
</evidence>
<keyword evidence="1" id="KW-0732">Signal</keyword>
<accession>A0A4D5RYX9</accession>
<protein>
    <submittedName>
        <fullName evidence="2">Putative secreted protein</fullName>
    </submittedName>
</protein>
<organism evidence="2">
    <name type="scientific">Ixodes scapularis</name>
    <name type="common">Black-legged tick</name>
    <name type="synonym">Deer tick</name>
    <dbReference type="NCBI Taxonomy" id="6945"/>
    <lineage>
        <taxon>Eukaryota</taxon>
        <taxon>Metazoa</taxon>
        <taxon>Ecdysozoa</taxon>
        <taxon>Arthropoda</taxon>
        <taxon>Chelicerata</taxon>
        <taxon>Arachnida</taxon>
        <taxon>Acari</taxon>
        <taxon>Parasitiformes</taxon>
        <taxon>Ixodida</taxon>
        <taxon>Ixodoidea</taxon>
        <taxon>Ixodidae</taxon>
        <taxon>Ixodinae</taxon>
        <taxon>Ixodes</taxon>
    </lineage>
</organism>
<feature type="signal peptide" evidence="1">
    <location>
        <begin position="1"/>
        <end position="23"/>
    </location>
</feature>
<evidence type="ECO:0000256" key="1">
    <source>
        <dbReference type="SAM" id="SignalP"/>
    </source>
</evidence>